<dbReference type="SUPFAM" id="SSF52402">
    <property type="entry name" value="Adenine nucleotide alpha hydrolases-like"/>
    <property type="match status" value="1"/>
</dbReference>
<reference evidence="1" key="1">
    <citation type="submission" date="2018-05" db="EMBL/GenBank/DDBJ databases">
        <authorList>
            <person name="Lanie J.A."/>
            <person name="Ng W.-L."/>
            <person name="Kazmierczak K.M."/>
            <person name="Andrzejewski T.M."/>
            <person name="Davidsen T.M."/>
            <person name="Wayne K.J."/>
            <person name="Tettelin H."/>
            <person name="Glass J.I."/>
            <person name="Rusch D."/>
            <person name="Podicherti R."/>
            <person name="Tsui H.-C.T."/>
            <person name="Winkler M.E."/>
        </authorList>
    </citation>
    <scope>NUCLEOTIDE SEQUENCE</scope>
</reference>
<dbReference type="GO" id="GO:0016783">
    <property type="term" value="F:sulfurtransferase activity"/>
    <property type="evidence" value="ECO:0007669"/>
    <property type="project" value="InterPro"/>
</dbReference>
<sequence length="275" mass="29752">VADEKLNRLRDILRGYESCLVAYSGGVDSVLLAHVAHEVLGDRMVAVIADSPSLPRRELAEAREIAEAHGFPLRIIHTQEFANADYTGNPVNRCYYCKHELFTRLEPIAVEGGFAVLAYGENASDIGDHRPGAEAAKLFEVRAPLKEAGLAKGEIRALTASLGLPTADKPQMPCLSSRIPYGQAVTPGKLAMIEQAEGVLRDAGFSEVRVRHHEQPGGALAKLELGQAEMERFVGEEMMANVAAQFREAGFTDVTLDTRGYRRGSLNEGVALAKG</sequence>
<dbReference type="InterPro" id="IPR014729">
    <property type="entry name" value="Rossmann-like_a/b/a_fold"/>
</dbReference>
<dbReference type="PIRSF" id="PIRSF006661">
    <property type="entry name" value="PP-lp_UCP006661"/>
    <property type="match status" value="1"/>
</dbReference>
<evidence type="ECO:0000313" key="1">
    <source>
        <dbReference type="EMBL" id="SVA78574.1"/>
    </source>
</evidence>
<dbReference type="InterPro" id="IPR052188">
    <property type="entry name" value="Ni-pincer_cofactor_biosynth"/>
</dbReference>
<accession>A0A381YNQ7</accession>
<dbReference type="CDD" id="cd01990">
    <property type="entry name" value="LarE-like"/>
    <property type="match status" value="1"/>
</dbReference>
<dbReference type="PANTHER" id="PTHR43169">
    <property type="entry name" value="EXSB FAMILY PROTEIN"/>
    <property type="match status" value="1"/>
</dbReference>
<dbReference type="InterPro" id="IPR005232">
    <property type="entry name" value="LarE"/>
</dbReference>
<organism evidence="1">
    <name type="scientific">marine metagenome</name>
    <dbReference type="NCBI Taxonomy" id="408172"/>
    <lineage>
        <taxon>unclassified sequences</taxon>
        <taxon>metagenomes</taxon>
        <taxon>ecological metagenomes</taxon>
    </lineage>
</organism>
<dbReference type="Gene3D" id="3.40.50.620">
    <property type="entry name" value="HUPs"/>
    <property type="match status" value="1"/>
</dbReference>
<feature type="non-terminal residue" evidence="1">
    <location>
        <position position="1"/>
    </location>
</feature>
<name>A0A381YNQ7_9ZZZZ</name>
<dbReference type="AlphaFoldDB" id="A0A381YNQ7"/>
<dbReference type="EMBL" id="UINC01018659">
    <property type="protein sequence ID" value="SVA78574.1"/>
    <property type="molecule type" value="Genomic_DNA"/>
</dbReference>
<evidence type="ECO:0008006" key="2">
    <source>
        <dbReference type="Google" id="ProtNLM"/>
    </source>
</evidence>
<dbReference type="NCBIfam" id="TIGR00268">
    <property type="entry name" value="ATP-dependent sacrificial sulfur transferase LarE"/>
    <property type="match status" value="1"/>
</dbReference>
<dbReference type="PANTHER" id="PTHR43169:SF2">
    <property type="entry name" value="NAD_GMP SYNTHASE DOMAIN-CONTAINING PROTEIN"/>
    <property type="match status" value="1"/>
</dbReference>
<protein>
    <recommendedName>
        <fullName evidence="2">NAD/GMP synthase domain-containing protein</fullName>
    </recommendedName>
</protein>
<proteinExistence type="predicted"/>
<gene>
    <name evidence="1" type="ORF">METZ01_LOCUS131428</name>
</gene>